<name>A0AA40DLY8_9PEZI</name>
<gene>
    <name evidence="1" type="ORF">B0H67DRAFT_590821</name>
</gene>
<sequence>MLHFLFLTTLTTAMSITPLSAPALIHPAGVYMRATPLHPGSILVARAAAATRDMDNASPLQLPSGRILLAFRNHDRTPGGATAGYVFYRITVCFSDDGGASWAFLSHVVERPAEGGGLDGVWEPFLRMGGGERYRFITRVRGGPWGRRI</sequence>
<dbReference type="Gene3D" id="2.120.10.10">
    <property type="match status" value="1"/>
</dbReference>
<proteinExistence type="predicted"/>
<keyword evidence="2" id="KW-1185">Reference proteome</keyword>
<comment type="caution">
    <text evidence="1">The sequence shown here is derived from an EMBL/GenBank/DDBJ whole genome shotgun (WGS) entry which is preliminary data.</text>
</comment>
<dbReference type="PANTHER" id="PTHR38792:SF3">
    <property type="entry name" value="BNR_ASP-BOX REPEAT DOMAIN PROTEIN (AFU_ORTHOLOGUE AFUA_7G06430)-RELATED"/>
    <property type="match status" value="1"/>
</dbReference>
<organism evidence="1 2">
    <name type="scientific">Lasiosphaeris hirsuta</name>
    <dbReference type="NCBI Taxonomy" id="260670"/>
    <lineage>
        <taxon>Eukaryota</taxon>
        <taxon>Fungi</taxon>
        <taxon>Dikarya</taxon>
        <taxon>Ascomycota</taxon>
        <taxon>Pezizomycotina</taxon>
        <taxon>Sordariomycetes</taxon>
        <taxon>Sordariomycetidae</taxon>
        <taxon>Sordariales</taxon>
        <taxon>Lasiosphaeriaceae</taxon>
        <taxon>Lasiosphaeris</taxon>
    </lineage>
</organism>
<dbReference type="CDD" id="cd15482">
    <property type="entry name" value="Sialidase_non-viral"/>
    <property type="match status" value="1"/>
</dbReference>
<reference evidence="1" key="1">
    <citation type="submission" date="2023-06" db="EMBL/GenBank/DDBJ databases">
        <title>Genome-scale phylogeny and comparative genomics of the fungal order Sordariales.</title>
        <authorList>
            <consortium name="Lawrence Berkeley National Laboratory"/>
            <person name="Hensen N."/>
            <person name="Bonometti L."/>
            <person name="Westerberg I."/>
            <person name="Brannstrom I.O."/>
            <person name="Guillou S."/>
            <person name="Cros-Aarteil S."/>
            <person name="Calhoun S."/>
            <person name="Haridas S."/>
            <person name="Kuo A."/>
            <person name="Mondo S."/>
            <person name="Pangilinan J."/>
            <person name="Riley R."/>
            <person name="Labutti K."/>
            <person name="Andreopoulos B."/>
            <person name="Lipzen A."/>
            <person name="Chen C."/>
            <person name="Yanf M."/>
            <person name="Daum C."/>
            <person name="Ng V."/>
            <person name="Clum A."/>
            <person name="Steindorff A."/>
            <person name="Ohm R."/>
            <person name="Martin F."/>
            <person name="Silar P."/>
            <person name="Natvig D."/>
            <person name="Lalanne C."/>
            <person name="Gautier V."/>
            <person name="Ament-Velasquez S.L."/>
            <person name="Kruys A."/>
            <person name="Hutchinson M.I."/>
            <person name="Powell A.J."/>
            <person name="Barry K."/>
            <person name="Miller A.N."/>
            <person name="Grigoriev I.V."/>
            <person name="Debuchy R."/>
            <person name="Gladieux P."/>
            <person name="Thoren M.H."/>
            <person name="Johannesson H."/>
        </authorList>
    </citation>
    <scope>NUCLEOTIDE SEQUENCE</scope>
    <source>
        <strain evidence="1">SMH4607-1</strain>
    </source>
</reference>
<dbReference type="EMBL" id="JAUKUA010000006">
    <property type="protein sequence ID" value="KAK0708634.1"/>
    <property type="molecule type" value="Genomic_DNA"/>
</dbReference>
<dbReference type="Proteomes" id="UP001172102">
    <property type="component" value="Unassembled WGS sequence"/>
</dbReference>
<dbReference type="SUPFAM" id="SSF50939">
    <property type="entry name" value="Sialidases"/>
    <property type="match status" value="1"/>
</dbReference>
<protein>
    <submittedName>
        <fullName evidence="1">Uncharacterized protein</fullName>
    </submittedName>
</protein>
<evidence type="ECO:0000313" key="2">
    <source>
        <dbReference type="Proteomes" id="UP001172102"/>
    </source>
</evidence>
<accession>A0AA40DLY8</accession>
<dbReference type="AlphaFoldDB" id="A0AA40DLY8"/>
<evidence type="ECO:0000313" key="1">
    <source>
        <dbReference type="EMBL" id="KAK0708634.1"/>
    </source>
</evidence>
<dbReference type="PANTHER" id="PTHR38792">
    <property type="entry name" value="BNR/ASP-BOX REPEAT DOMAIN PROTEIN (AFU_ORTHOLOGUE AFUA_7G06430)-RELATED"/>
    <property type="match status" value="1"/>
</dbReference>
<dbReference type="InterPro" id="IPR036278">
    <property type="entry name" value="Sialidase_sf"/>
</dbReference>